<evidence type="ECO:0000259" key="1">
    <source>
        <dbReference type="Pfam" id="PF01575"/>
    </source>
</evidence>
<dbReference type="STRING" id="938405.SAMN02927895_00140"/>
<evidence type="ECO:0000313" key="2">
    <source>
        <dbReference type="EMBL" id="SDD36479.1"/>
    </source>
</evidence>
<dbReference type="SUPFAM" id="SSF54637">
    <property type="entry name" value="Thioesterase/thiol ester dehydrase-isomerase"/>
    <property type="match status" value="1"/>
</dbReference>
<dbReference type="EMBL" id="FMZX01000007">
    <property type="protein sequence ID" value="SDD36479.1"/>
    <property type="molecule type" value="Genomic_DNA"/>
</dbReference>
<name>A0A1G6U583_9PROT</name>
<dbReference type="InterPro" id="IPR002539">
    <property type="entry name" value="MaoC-like_dom"/>
</dbReference>
<reference evidence="2 3" key="1">
    <citation type="submission" date="2016-10" db="EMBL/GenBank/DDBJ databases">
        <authorList>
            <person name="de Groot N.N."/>
        </authorList>
    </citation>
    <scope>NUCLEOTIDE SEQUENCE [LARGE SCALE GENOMIC DNA]</scope>
    <source>
        <strain evidence="2 3">CPCC 100156</strain>
    </source>
</reference>
<dbReference type="Proteomes" id="UP000198925">
    <property type="component" value="Unassembled WGS sequence"/>
</dbReference>
<organism evidence="2 3">
    <name type="scientific">Belnapia rosea</name>
    <dbReference type="NCBI Taxonomy" id="938405"/>
    <lineage>
        <taxon>Bacteria</taxon>
        <taxon>Pseudomonadati</taxon>
        <taxon>Pseudomonadota</taxon>
        <taxon>Alphaproteobacteria</taxon>
        <taxon>Acetobacterales</taxon>
        <taxon>Roseomonadaceae</taxon>
        <taxon>Belnapia</taxon>
    </lineage>
</organism>
<proteinExistence type="predicted"/>
<accession>A0A1G6U583</accession>
<gene>
    <name evidence="2" type="ORF">SAMN04487779_100752</name>
</gene>
<dbReference type="AlphaFoldDB" id="A0A1G6U583"/>
<keyword evidence="3" id="KW-1185">Reference proteome</keyword>
<dbReference type="CDD" id="cd03454">
    <property type="entry name" value="YdeM"/>
    <property type="match status" value="1"/>
</dbReference>
<sequence length="149" mass="15978">MSPRPIESFDELVLGQSFEFGTVEMTRADILDFGRRFDPQPFHVDEAAAAEGPFGGLIASGLHTLSAVFGHMIESGIMAKVSLGGAGMEIAWPAPVRPGDVLRVSAVVEALAPSRSKPDRGIAKLRFTGERVSDGVKVLDVLTTVFLRR</sequence>
<dbReference type="Pfam" id="PF01575">
    <property type="entry name" value="MaoC_dehydratas"/>
    <property type="match status" value="1"/>
</dbReference>
<protein>
    <submittedName>
        <fullName evidence="2">Acyl dehydratase</fullName>
    </submittedName>
</protein>
<evidence type="ECO:0000313" key="3">
    <source>
        <dbReference type="Proteomes" id="UP000198925"/>
    </source>
</evidence>
<feature type="domain" description="MaoC-like" evidence="1">
    <location>
        <begin position="14"/>
        <end position="115"/>
    </location>
</feature>
<dbReference type="InterPro" id="IPR029069">
    <property type="entry name" value="HotDog_dom_sf"/>
</dbReference>
<dbReference type="Gene3D" id="3.10.129.10">
    <property type="entry name" value="Hotdog Thioesterase"/>
    <property type="match status" value="1"/>
</dbReference>
<dbReference type="RefSeq" id="WP_090663662.1">
    <property type="nucleotide sequence ID" value="NZ_FMZX01000007.1"/>
</dbReference>